<organism evidence="3 4">
    <name type="scientific">Botryobasidium botryosum (strain FD-172 SS1)</name>
    <dbReference type="NCBI Taxonomy" id="930990"/>
    <lineage>
        <taxon>Eukaryota</taxon>
        <taxon>Fungi</taxon>
        <taxon>Dikarya</taxon>
        <taxon>Basidiomycota</taxon>
        <taxon>Agaricomycotina</taxon>
        <taxon>Agaricomycetes</taxon>
        <taxon>Cantharellales</taxon>
        <taxon>Botryobasidiaceae</taxon>
        <taxon>Botryobasidium</taxon>
    </lineage>
</organism>
<keyword evidence="2" id="KW-0472">Membrane</keyword>
<dbReference type="Gene3D" id="3.40.50.11350">
    <property type="match status" value="1"/>
</dbReference>
<gene>
    <name evidence="3" type="ORF">BOTBODRAFT_301821</name>
</gene>
<feature type="region of interest" description="Disordered" evidence="1">
    <location>
        <begin position="1"/>
        <end position="22"/>
    </location>
</feature>
<dbReference type="AlphaFoldDB" id="A0A067MK40"/>
<dbReference type="InParanoid" id="A0A067MK40"/>
<feature type="transmembrane region" description="Helical" evidence="2">
    <location>
        <begin position="30"/>
        <end position="51"/>
    </location>
</feature>
<proteinExistence type="predicted"/>
<accession>A0A067MK40</accession>
<dbReference type="STRING" id="930990.A0A067MK40"/>
<evidence type="ECO:0000256" key="1">
    <source>
        <dbReference type="SAM" id="MobiDB-lite"/>
    </source>
</evidence>
<reference evidence="4" key="1">
    <citation type="journal article" date="2014" name="Proc. Natl. Acad. Sci. U.S.A.">
        <title>Extensive sampling of basidiomycete genomes demonstrates inadequacy of the white-rot/brown-rot paradigm for wood decay fungi.</title>
        <authorList>
            <person name="Riley R."/>
            <person name="Salamov A.A."/>
            <person name="Brown D.W."/>
            <person name="Nagy L.G."/>
            <person name="Floudas D."/>
            <person name="Held B.W."/>
            <person name="Levasseur A."/>
            <person name="Lombard V."/>
            <person name="Morin E."/>
            <person name="Otillar R."/>
            <person name="Lindquist E.A."/>
            <person name="Sun H."/>
            <person name="LaButti K.M."/>
            <person name="Schmutz J."/>
            <person name="Jabbour D."/>
            <person name="Luo H."/>
            <person name="Baker S.E."/>
            <person name="Pisabarro A.G."/>
            <person name="Walton J.D."/>
            <person name="Blanchette R.A."/>
            <person name="Henrissat B."/>
            <person name="Martin F."/>
            <person name="Cullen D."/>
            <person name="Hibbett D.S."/>
            <person name="Grigoriev I.V."/>
        </authorList>
    </citation>
    <scope>NUCLEOTIDE SEQUENCE [LARGE SCALE GENOMIC DNA]</scope>
    <source>
        <strain evidence="4">FD-172 SS1</strain>
    </source>
</reference>
<name>A0A067MK40_BOTB1</name>
<evidence type="ECO:0000256" key="2">
    <source>
        <dbReference type="SAM" id="Phobius"/>
    </source>
</evidence>
<evidence type="ECO:0000313" key="4">
    <source>
        <dbReference type="Proteomes" id="UP000027195"/>
    </source>
</evidence>
<protein>
    <submittedName>
        <fullName evidence="3">Uncharacterized protein</fullName>
    </submittedName>
</protein>
<keyword evidence="4" id="KW-1185">Reference proteome</keyword>
<keyword evidence="2" id="KW-1133">Transmembrane helix</keyword>
<keyword evidence="2" id="KW-0812">Transmembrane</keyword>
<dbReference type="Proteomes" id="UP000027195">
    <property type="component" value="Unassembled WGS sequence"/>
</dbReference>
<dbReference type="CDD" id="cd11296">
    <property type="entry name" value="O-FucT_like"/>
    <property type="match status" value="1"/>
</dbReference>
<dbReference type="EMBL" id="KL198034">
    <property type="protein sequence ID" value="KDQ15100.1"/>
    <property type="molecule type" value="Genomic_DNA"/>
</dbReference>
<dbReference type="HOGENOM" id="CLU_032339_0_0_1"/>
<dbReference type="OrthoDB" id="423313at2759"/>
<sequence>MMNTEETTPFVDRPDTPPPRSRKHVRVNKHLIWSLVSLIFLLSILVLFLLISDNLPFSPWRISAEQTPQYHSLVAPLPPLRGPWEPSHYVKGPPTKRFRENLRPDIRYITGFLGGGWTNDVMTYVNMIYLALLTQRVPIVGTFSPTHIGYNESLLHFGEVFDVQRLGREIKTPVLEWRDVKDESSKQVELVGCWSPWAATGTDGQPRGNGNAHHFGIDVSYTRTPHDSNLLMSDRNDWHVKFWPLAELGFPDGRSRAIAVAPGPTSSNILHGFANPDEHILCYDFLYFAVENRQYEWELDFSPAWRFVGRHLHWSDKVKDLAREYLRRIFGVEGPNAEIPPFIAVHARRNDFEERCEPEVPLEECLPSISVFARRVEEVRAELLEKRGITVEHVLMTSDETDPEWWADVQARGWYFPDHPAELTAEKYGKWYLPVLDAAFQSMGSGFVGTYYSTMSTVARRRVETWNNGISRIVMWGTRDADDH</sequence>
<evidence type="ECO:0000313" key="3">
    <source>
        <dbReference type="EMBL" id="KDQ15100.1"/>
    </source>
</evidence>